<dbReference type="PROSITE" id="PS00109">
    <property type="entry name" value="PROTEIN_KINASE_TYR"/>
    <property type="match status" value="1"/>
</dbReference>
<evidence type="ECO:0000256" key="2">
    <source>
        <dbReference type="ARBA" id="ARBA00011534"/>
    </source>
</evidence>
<dbReference type="GO" id="GO:0005524">
    <property type="term" value="F:ATP binding"/>
    <property type="evidence" value="ECO:0007669"/>
    <property type="project" value="InterPro"/>
</dbReference>
<dbReference type="AlphaFoldDB" id="A0A2J6PFE2"/>
<proteinExistence type="predicted"/>
<dbReference type="PANTHER" id="PTHR24361:SF835">
    <property type="entry name" value="KINASE, NEK"/>
    <property type="match status" value="1"/>
</dbReference>
<dbReference type="InterPro" id="IPR053235">
    <property type="entry name" value="Ser_Thr_kinase"/>
</dbReference>
<feature type="domain" description="Protein kinase" evidence="10">
    <location>
        <begin position="102"/>
        <end position="351"/>
    </location>
</feature>
<dbReference type="Proteomes" id="UP000235672">
    <property type="component" value="Unassembled WGS sequence"/>
</dbReference>
<evidence type="ECO:0000256" key="3">
    <source>
        <dbReference type="ARBA" id="ARBA00012513"/>
    </source>
</evidence>
<keyword evidence="11" id="KW-0808">Transferase</keyword>
<dbReference type="GO" id="GO:0005737">
    <property type="term" value="C:cytoplasm"/>
    <property type="evidence" value="ECO:0007669"/>
    <property type="project" value="TreeGrafter"/>
</dbReference>
<dbReference type="PANTHER" id="PTHR24361">
    <property type="entry name" value="MITOGEN-ACTIVATED KINASE KINASE KINASE"/>
    <property type="match status" value="1"/>
</dbReference>
<dbReference type="SUPFAM" id="SSF56112">
    <property type="entry name" value="Protein kinase-like (PK-like)"/>
    <property type="match status" value="1"/>
</dbReference>
<dbReference type="GO" id="GO:0004674">
    <property type="term" value="F:protein serine/threonine kinase activity"/>
    <property type="evidence" value="ECO:0007669"/>
    <property type="project" value="UniProtKB-EC"/>
</dbReference>
<evidence type="ECO:0000256" key="8">
    <source>
        <dbReference type="ARBA" id="ARBA00047899"/>
    </source>
</evidence>
<sequence>MDLYRARCCETRRQPLETKLSTRLLASRNSGIPSLNQHHASLHDASWFRNECETNICHLCSRSREGWSSLSETSSINDKPVYRRDYSNKYDILKLLVPQMEYIVHYPCGLGLKDIVGMGNTALVGRLDAVVKLADRKELKALEIEKRVYQRLGRDCDEVLRYYGGMENAIILQYACNGSIREYLTRQVKPNPLSLQLRWAEQITTLIVFIHSRYVLHEDICCNNIFLDENLDARLGDFAGSSIDGEMPLVCYETSHEHPEMAGISIKSEVFAVGSTLYEMMTGSKPCKELSDQQIRNAYRQGNFPSLAFLAAFRDVISKCWNQGYAASQFPQCLIVSCFNYNRLQQMGNQL</sequence>
<dbReference type="STRING" id="1745343.A0A2J6PFE2"/>
<keyword evidence="12" id="KW-1185">Reference proteome</keyword>
<comment type="subunit">
    <text evidence="2">Component of the EKC/KEOPS complex composed of at least BUD32, CGI121, GON7, KAE1 and PCC1; the whole complex dimerizes.</text>
</comment>
<evidence type="ECO:0000256" key="1">
    <source>
        <dbReference type="ARBA" id="ARBA00003747"/>
    </source>
</evidence>
<gene>
    <name evidence="11" type="ORF">NA56DRAFT_477950</name>
</gene>
<protein>
    <recommendedName>
        <fullName evidence="5">EKC/KEOPS complex subunit BUD32</fullName>
        <ecNumber evidence="3">2.7.11.1</ecNumber>
    </recommendedName>
    <alternativeName>
        <fullName evidence="6 7">Atypical Serine/threonine protein kinase BUD32</fullName>
    </alternativeName>
    <alternativeName>
        <fullName evidence="4">EKC/KEOPS complex subunit bud32</fullName>
    </alternativeName>
</protein>
<evidence type="ECO:0000313" key="12">
    <source>
        <dbReference type="Proteomes" id="UP000235672"/>
    </source>
</evidence>
<dbReference type="PROSITE" id="PS50011">
    <property type="entry name" value="PROTEIN_KINASE_DOM"/>
    <property type="match status" value="1"/>
</dbReference>
<accession>A0A2J6PFE2</accession>
<dbReference type="InterPro" id="IPR008266">
    <property type="entry name" value="Tyr_kinase_AS"/>
</dbReference>
<dbReference type="EC" id="2.7.11.1" evidence="3"/>
<dbReference type="InterPro" id="IPR000719">
    <property type="entry name" value="Prot_kinase_dom"/>
</dbReference>
<evidence type="ECO:0000256" key="5">
    <source>
        <dbReference type="ARBA" id="ARBA00019973"/>
    </source>
</evidence>
<name>A0A2J6PFE2_9HELO</name>
<dbReference type="InterPro" id="IPR011009">
    <property type="entry name" value="Kinase-like_dom_sf"/>
</dbReference>
<dbReference type="Pfam" id="PF07714">
    <property type="entry name" value="PK_Tyr_Ser-Thr"/>
    <property type="match status" value="1"/>
</dbReference>
<organism evidence="11 12">
    <name type="scientific">Hyaloscypha hepaticicola</name>
    <dbReference type="NCBI Taxonomy" id="2082293"/>
    <lineage>
        <taxon>Eukaryota</taxon>
        <taxon>Fungi</taxon>
        <taxon>Dikarya</taxon>
        <taxon>Ascomycota</taxon>
        <taxon>Pezizomycotina</taxon>
        <taxon>Leotiomycetes</taxon>
        <taxon>Helotiales</taxon>
        <taxon>Hyaloscyphaceae</taxon>
        <taxon>Hyaloscypha</taxon>
    </lineage>
</organism>
<dbReference type="Gene3D" id="1.10.510.10">
    <property type="entry name" value="Transferase(Phosphotransferase) domain 1"/>
    <property type="match status" value="1"/>
</dbReference>
<comment type="function">
    <text evidence="1">Component of the EKC/KEOPS complex that is required for the formation of a threonylcarbamoyl group on adenosine at position 37 (t(6)A37) in tRNAs that read codons beginning with adenine. The complex is probably involved in the transfer of the threonylcarbamoyl moiety of threonylcarbamoyl-AMP (TC-AMP) to the N6 group of A37. BUD32 has ATPase activity in the context of the EKC/KEOPS complex and likely plays a supporting role to the catalytic subunit KAE1. The EKC/KEOPS complex also promotes both telomere uncapping and telomere elongation. The complex is required for efficient recruitment of transcriptional coactivators.</text>
</comment>
<keyword evidence="11" id="KW-0418">Kinase</keyword>
<evidence type="ECO:0000256" key="6">
    <source>
        <dbReference type="ARBA" id="ARBA00030980"/>
    </source>
</evidence>
<reference evidence="11 12" key="1">
    <citation type="submission" date="2016-05" db="EMBL/GenBank/DDBJ databases">
        <title>A degradative enzymes factory behind the ericoid mycorrhizal symbiosis.</title>
        <authorList>
            <consortium name="DOE Joint Genome Institute"/>
            <person name="Martino E."/>
            <person name="Morin E."/>
            <person name="Grelet G."/>
            <person name="Kuo A."/>
            <person name="Kohler A."/>
            <person name="Daghino S."/>
            <person name="Barry K."/>
            <person name="Choi C."/>
            <person name="Cichocki N."/>
            <person name="Clum A."/>
            <person name="Copeland A."/>
            <person name="Hainaut M."/>
            <person name="Haridas S."/>
            <person name="Labutti K."/>
            <person name="Lindquist E."/>
            <person name="Lipzen A."/>
            <person name="Khouja H.-R."/>
            <person name="Murat C."/>
            <person name="Ohm R."/>
            <person name="Olson A."/>
            <person name="Spatafora J."/>
            <person name="Veneault-Fourrey C."/>
            <person name="Henrissat B."/>
            <person name="Grigoriev I."/>
            <person name="Martin F."/>
            <person name="Perotto S."/>
        </authorList>
    </citation>
    <scope>NUCLEOTIDE SEQUENCE [LARGE SCALE GENOMIC DNA]</scope>
    <source>
        <strain evidence="11 12">UAMH 7357</strain>
    </source>
</reference>
<comment type="catalytic activity">
    <reaction evidence="8">
        <text>L-threonyl-[protein] + ATP = O-phospho-L-threonyl-[protein] + ADP + H(+)</text>
        <dbReference type="Rhea" id="RHEA:46608"/>
        <dbReference type="Rhea" id="RHEA-COMP:11060"/>
        <dbReference type="Rhea" id="RHEA-COMP:11605"/>
        <dbReference type="ChEBI" id="CHEBI:15378"/>
        <dbReference type="ChEBI" id="CHEBI:30013"/>
        <dbReference type="ChEBI" id="CHEBI:30616"/>
        <dbReference type="ChEBI" id="CHEBI:61977"/>
        <dbReference type="ChEBI" id="CHEBI:456216"/>
        <dbReference type="EC" id="2.7.11.1"/>
    </reaction>
</comment>
<evidence type="ECO:0000256" key="4">
    <source>
        <dbReference type="ARBA" id="ARBA00013948"/>
    </source>
</evidence>
<evidence type="ECO:0000259" key="10">
    <source>
        <dbReference type="PROSITE" id="PS50011"/>
    </source>
</evidence>
<evidence type="ECO:0000256" key="7">
    <source>
        <dbReference type="ARBA" id="ARBA00033194"/>
    </source>
</evidence>
<comment type="catalytic activity">
    <reaction evidence="9">
        <text>L-seryl-[protein] + ATP = O-phospho-L-seryl-[protein] + ADP + H(+)</text>
        <dbReference type="Rhea" id="RHEA:17989"/>
        <dbReference type="Rhea" id="RHEA-COMP:9863"/>
        <dbReference type="Rhea" id="RHEA-COMP:11604"/>
        <dbReference type="ChEBI" id="CHEBI:15378"/>
        <dbReference type="ChEBI" id="CHEBI:29999"/>
        <dbReference type="ChEBI" id="CHEBI:30616"/>
        <dbReference type="ChEBI" id="CHEBI:83421"/>
        <dbReference type="ChEBI" id="CHEBI:456216"/>
        <dbReference type="EC" id="2.7.11.1"/>
    </reaction>
</comment>
<evidence type="ECO:0000313" key="11">
    <source>
        <dbReference type="EMBL" id="PMD12771.1"/>
    </source>
</evidence>
<dbReference type="InterPro" id="IPR001245">
    <property type="entry name" value="Ser-Thr/Tyr_kinase_cat_dom"/>
</dbReference>
<dbReference type="OrthoDB" id="1668230at2759"/>
<evidence type="ECO:0000256" key="9">
    <source>
        <dbReference type="ARBA" id="ARBA00048679"/>
    </source>
</evidence>
<dbReference type="EMBL" id="KZ613543">
    <property type="protein sequence ID" value="PMD12771.1"/>
    <property type="molecule type" value="Genomic_DNA"/>
</dbReference>